<dbReference type="AlphaFoldDB" id="A0AAV5VYW5"/>
<dbReference type="Proteomes" id="UP001432322">
    <property type="component" value="Unassembled WGS sequence"/>
</dbReference>
<evidence type="ECO:0000313" key="3">
    <source>
        <dbReference type="Proteomes" id="UP001432322"/>
    </source>
</evidence>
<name>A0AAV5VYW5_9BILA</name>
<dbReference type="EMBL" id="BTSY01000004">
    <property type="protein sequence ID" value="GMT24802.1"/>
    <property type="molecule type" value="Genomic_DNA"/>
</dbReference>
<accession>A0AAV5VYW5</accession>
<evidence type="ECO:0000256" key="1">
    <source>
        <dbReference type="SAM" id="Phobius"/>
    </source>
</evidence>
<organism evidence="2 3">
    <name type="scientific">Pristionchus fissidentatus</name>
    <dbReference type="NCBI Taxonomy" id="1538716"/>
    <lineage>
        <taxon>Eukaryota</taxon>
        <taxon>Metazoa</taxon>
        <taxon>Ecdysozoa</taxon>
        <taxon>Nematoda</taxon>
        <taxon>Chromadorea</taxon>
        <taxon>Rhabditida</taxon>
        <taxon>Rhabditina</taxon>
        <taxon>Diplogasteromorpha</taxon>
        <taxon>Diplogasteroidea</taxon>
        <taxon>Neodiplogasteridae</taxon>
        <taxon>Pristionchus</taxon>
    </lineage>
</organism>
<feature type="non-terminal residue" evidence="2">
    <location>
        <position position="1"/>
    </location>
</feature>
<proteinExistence type="predicted"/>
<evidence type="ECO:0008006" key="4">
    <source>
        <dbReference type="Google" id="ProtNLM"/>
    </source>
</evidence>
<feature type="transmembrane region" description="Helical" evidence="1">
    <location>
        <begin position="69"/>
        <end position="90"/>
    </location>
</feature>
<keyword evidence="1" id="KW-0472">Membrane</keyword>
<keyword evidence="1" id="KW-0812">Transmembrane</keyword>
<keyword evidence="3" id="KW-1185">Reference proteome</keyword>
<reference evidence="2" key="1">
    <citation type="submission" date="2023-10" db="EMBL/GenBank/DDBJ databases">
        <title>Genome assembly of Pristionchus species.</title>
        <authorList>
            <person name="Yoshida K."/>
            <person name="Sommer R.J."/>
        </authorList>
    </citation>
    <scope>NUCLEOTIDE SEQUENCE</scope>
    <source>
        <strain evidence="2">RS5133</strain>
    </source>
</reference>
<comment type="caution">
    <text evidence="2">The sequence shown here is derived from an EMBL/GenBank/DDBJ whole genome shotgun (WGS) entry which is preliminary data.</text>
</comment>
<sequence>IAACPPHMTGMLCDWPVCENGKVESSTRECICNDGFALPHCTNCVSTRWGANCDKEYSRPRASLPTVPYLPEVLVFIIISIVFIALASMVRQFCKRGNDRDEQERMPPPAYEVIAKFDQPPPYVP</sequence>
<evidence type="ECO:0000313" key="2">
    <source>
        <dbReference type="EMBL" id="GMT24802.1"/>
    </source>
</evidence>
<protein>
    <recommendedName>
        <fullName evidence="4">EGF-like domain-containing protein</fullName>
    </recommendedName>
</protein>
<keyword evidence="1" id="KW-1133">Transmembrane helix</keyword>
<gene>
    <name evidence="2" type="ORF">PFISCL1PPCAC_16099</name>
</gene>